<dbReference type="GeneID" id="123054166"/>
<name>A0A1D5UTY2_WHEAT</name>
<feature type="domain" description="RWP-RK" evidence="9">
    <location>
        <begin position="187"/>
        <end position="275"/>
    </location>
</feature>
<keyword evidence="11" id="KW-1185">Reference proteome</keyword>
<dbReference type="STRING" id="4565.A0A1D5UTY2"/>
<dbReference type="Gramene" id="TraesLAC2D03G01194410.1">
    <property type="protein sequence ID" value="TraesLAC2D03G01194410.1"/>
    <property type="gene ID" value="TraesLAC2D03G01194410"/>
</dbReference>
<dbReference type="Gramene" id="TraesLDM2D03G01243980.1">
    <property type="protein sequence ID" value="TraesLDM2D03G01243980.1"/>
    <property type="gene ID" value="TraesLDM2D03G01243980"/>
</dbReference>
<dbReference type="EnsemblPlants" id="TraesCS2D02G401300.1">
    <property type="protein sequence ID" value="TraesCS2D02G401300.1"/>
    <property type="gene ID" value="TraesCS2D02G401300"/>
</dbReference>
<dbReference type="RefSeq" id="XP_044333809.1">
    <property type="nucleotide sequence ID" value="XM_044477874.1"/>
</dbReference>
<dbReference type="Gramene" id="TraesCAD_scaffold_024744_01G000300.1">
    <property type="protein sequence ID" value="TraesCAD_scaffold_024744_01G000300.1"/>
    <property type="gene ID" value="TraesCAD_scaffold_024744_01G000300"/>
</dbReference>
<feature type="region of interest" description="Disordered" evidence="7">
    <location>
        <begin position="161"/>
        <end position="183"/>
    </location>
</feature>
<keyword evidence="5" id="KW-0804">Transcription</keyword>
<proteinExistence type="predicted"/>
<dbReference type="Gramene" id="TraesSTA2D03G01231800.1">
    <property type="protein sequence ID" value="TraesSTA2D03G01231800.1"/>
    <property type="gene ID" value="TraesSTA2D03G01231800"/>
</dbReference>
<keyword evidence="2" id="KW-0805">Transcription regulation</keyword>
<dbReference type="Gramene" id="TraesMAC2D03G01241030.1">
    <property type="protein sequence ID" value="TraesMAC2D03G01241030.1"/>
    <property type="gene ID" value="TraesMAC2D03G01241030"/>
</dbReference>
<dbReference type="PANTHER" id="PTHR46373">
    <property type="entry name" value="PROTEIN RKD4"/>
    <property type="match status" value="1"/>
</dbReference>
<dbReference type="AlphaFoldDB" id="A0A1D5UTY2"/>
<evidence type="ECO:0000256" key="5">
    <source>
        <dbReference type="ARBA" id="ARBA00023163"/>
    </source>
</evidence>
<keyword evidence="6" id="KW-0539">Nucleus</keyword>
<reference evidence="10" key="1">
    <citation type="submission" date="2018-08" db="EMBL/GenBank/DDBJ databases">
        <authorList>
            <person name="Rossello M."/>
        </authorList>
    </citation>
    <scope>NUCLEOTIDE SEQUENCE [LARGE SCALE GENOMIC DNA]</scope>
    <source>
        <strain evidence="10">cv. Chinese Spring</strain>
    </source>
</reference>
<evidence type="ECO:0000256" key="6">
    <source>
        <dbReference type="ARBA" id="ARBA00023242"/>
    </source>
</evidence>
<keyword evidence="8" id="KW-0732">Signal</keyword>
<dbReference type="Gramene" id="TraesCS2D02G401300.1">
    <property type="protein sequence ID" value="TraesCS2D02G401300.1"/>
    <property type="gene ID" value="TraesCS2D02G401300"/>
</dbReference>
<evidence type="ECO:0000256" key="7">
    <source>
        <dbReference type="SAM" id="MobiDB-lite"/>
    </source>
</evidence>
<dbReference type="InterPro" id="IPR003035">
    <property type="entry name" value="RWP-RK_dom"/>
</dbReference>
<dbReference type="Pfam" id="PF02042">
    <property type="entry name" value="RWP-RK"/>
    <property type="match status" value="1"/>
</dbReference>
<dbReference type="Gramene" id="TraesCLE_scaffold_150592_01G000100.1">
    <property type="protein sequence ID" value="TraesCLE_scaffold_150592_01G000100.1"/>
    <property type="gene ID" value="TraesCLE_scaffold_150592_01G000100"/>
</dbReference>
<accession>A0A1D5UTY2</accession>
<evidence type="ECO:0000256" key="2">
    <source>
        <dbReference type="ARBA" id="ARBA00023015"/>
    </source>
</evidence>
<evidence type="ECO:0000259" key="9">
    <source>
        <dbReference type="PROSITE" id="PS51519"/>
    </source>
</evidence>
<reference evidence="10" key="2">
    <citation type="submission" date="2018-10" db="UniProtKB">
        <authorList>
            <consortium name="EnsemblPlants"/>
        </authorList>
    </citation>
    <scope>IDENTIFICATION</scope>
</reference>
<dbReference type="GO" id="GO:0003677">
    <property type="term" value="F:DNA binding"/>
    <property type="evidence" value="ECO:0007669"/>
    <property type="project" value="UniProtKB-KW"/>
</dbReference>
<evidence type="ECO:0000256" key="4">
    <source>
        <dbReference type="ARBA" id="ARBA00023125"/>
    </source>
</evidence>
<dbReference type="Proteomes" id="UP000019116">
    <property type="component" value="Chromosome 2D"/>
</dbReference>
<evidence type="ECO:0000256" key="8">
    <source>
        <dbReference type="SAM" id="SignalP"/>
    </source>
</evidence>
<evidence type="ECO:0000256" key="1">
    <source>
        <dbReference type="ARBA" id="ARBA00004049"/>
    </source>
</evidence>
<dbReference type="GO" id="GO:0003700">
    <property type="term" value="F:DNA-binding transcription factor activity"/>
    <property type="evidence" value="ECO:0007669"/>
    <property type="project" value="InterPro"/>
</dbReference>
<dbReference type="Gramene" id="TraesKAR2D01G0372550.1">
    <property type="protein sequence ID" value="cds.TraesKAR2D01G0372550.1"/>
    <property type="gene ID" value="TraesKAR2D01G0372550"/>
</dbReference>
<dbReference type="PANTHER" id="PTHR46373:SF12">
    <property type="entry name" value="PROTEIN RKD5"/>
    <property type="match status" value="1"/>
</dbReference>
<protein>
    <recommendedName>
        <fullName evidence="9">RWP-RK domain-containing protein</fullName>
    </recommendedName>
</protein>
<dbReference type="Gramene" id="TraesSYM2D03G01258500.1">
    <property type="protein sequence ID" value="TraesSYM2D03G01258500.1"/>
    <property type="gene ID" value="TraesSYM2D03G01258500"/>
</dbReference>
<dbReference type="Gramene" id="TraesNOR2D03G01259250.1">
    <property type="protein sequence ID" value="TraesNOR2D03G01259250.1"/>
    <property type="gene ID" value="TraesNOR2D03G01259250"/>
</dbReference>
<dbReference type="PROSITE" id="PS51519">
    <property type="entry name" value="RWP_RK"/>
    <property type="match status" value="1"/>
</dbReference>
<keyword evidence="3" id="KW-0175">Coiled coil</keyword>
<gene>
    <name evidence="10" type="primary">LOC123054166</name>
</gene>
<dbReference type="Gramene" id="TraesPARA_EIv1.0_0723190.1">
    <property type="protein sequence ID" value="TraesPARA_EIv1.0_0723190.1.CDS"/>
    <property type="gene ID" value="TraesPARA_EIv1.0_0723190"/>
</dbReference>
<organism evidence="10">
    <name type="scientific">Triticum aestivum</name>
    <name type="common">Wheat</name>
    <dbReference type="NCBI Taxonomy" id="4565"/>
    <lineage>
        <taxon>Eukaryota</taxon>
        <taxon>Viridiplantae</taxon>
        <taxon>Streptophyta</taxon>
        <taxon>Embryophyta</taxon>
        <taxon>Tracheophyta</taxon>
        <taxon>Spermatophyta</taxon>
        <taxon>Magnoliopsida</taxon>
        <taxon>Liliopsida</taxon>
        <taxon>Poales</taxon>
        <taxon>Poaceae</taxon>
        <taxon>BOP clade</taxon>
        <taxon>Pooideae</taxon>
        <taxon>Triticodae</taxon>
        <taxon>Triticeae</taxon>
        <taxon>Triticinae</taxon>
        <taxon>Triticum</taxon>
    </lineage>
</organism>
<dbReference type="InterPro" id="IPR044607">
    <property type="entry name" value="RKD-like"/>
</dbReference>
<feature type="signal peptide" evidence="8">
    <location>
        <begin position="1"/>
        <end position="23"/>
    </location>
</feature>
<dbReference type="ExpressionAtlas" id="A0A1D5UTY2">
    <property type="expression patterns" value="baseline"/>
</dbReference>
<dbReference type="Gramene" id="TraesARI2D03G01259270.1">
    <property type="protein sequence ID" value="TraesARI2D03G01259270.1"/>
    <property type="gene ID" value="TraesARI2D03G01259270"/>
</dbReference>
<dbReference type="Gramene" id="TraesROB_scaffold_148777_01G000100.1">
    <property type="protein sequence ID" value="TraesROB_scaffold_148777_01G000100.1"/>
    <property type="gene ID" value="TraesROB_scaffold_148777_01G000100"/>
</dbReference>
<dbReference type="OrthoDB" id="6270329at2759"/>
<evidence type="ECO:0000313" key="11">
    <source>
        <dbReference type="Proteomes" id="UP000019116"/>
    </source>
</evidence>
<dbReference type="Gramene" id="TraesCS2D03G0911400.1">
    <property type="protein sequence ID" value="TraesCS2D03G0911400.1.CDS"/>
    <property type="gene ID" value="TraesCS2D03G0911400"/>
</dbReference>
<comment type="function">
    <text evidence="1">Putative transcription factor.</text>
</comment>
<feature type="chain" id="PRO_5043144053" description="RWP-RK domain-containing protein" evidence="8">
    <location>
        <begin position="24"/>
        <end position="337"/>
    </location>
</feature>
<evidence type="ECO:0000313" key="10">
    <source>
        <dbReference type="EnsemblPlants" id="TraesCS2D02G401300.1"/>
    </source>
</evidence>
<evidence type="ECO:0000256" key="3">
    <source>
        <dbReference type="ARBA" id="ARBA00023054"/>
    </source>
</evidence>
<dbReference type="Gramene" id="TraesWEE_scaffold_157990_01G000100.1">
    <property type="protein sequence ID" value="TraesWEE_scaffold_157990_01G000100.1"/>
    <property type="gene ID" value="TraesWEE_scaffold_157990_01G000100"/>
</dbReference>
<sequence>MEAPAAAAAAVSTLSALAVFVSTVDRGAVRSAHGYRVAGKGGGCGWERWVEREFAFTPTSAREVPLPADALRLLPADWRGRPAYREGQIAGPWRCILAFDFVAAVAPPPVPPPVLCPFRNPRLMCVPSLYNDLTKVFQFQKVEEKVPGLVQCDSDEKLTTSDAKDRVSVKQEAGSDTDEPPQFGEDLLAPAEKQRRAHREYIASITLNDIAQYFHLPIREASRTLKIGLSILKKKCRQYGIPRWPHRKLKSLDSLIHDLEYVIDDETERDGVKQEDHMQDEKENQDAIEALAKRKRMLETEKATIQQKPTLDLMAETKQFRQYVFKRKYRAKTLVSE</sequence>
<keyword evidence="4" id="KW-0238">DNA-binding</keyword>
<dbReference type="OMA" id="RILMAGW"/>